<dbReference type="STRING" id="658196.A0A397S6R8"/>
<reference evidence="2 3" key="1">
    <citation type="submission" date="2018-06" db="EMBL/GenBank/DDBJ databases">
        <title>Comparative genomics reveals the genomic features of Rhizophagus irregularis, R. cerebriforme, R. diaphanum and Gigaspora rosea, and their symbiotic lifestyle signature.</title>
        <authorList>
            <person name="Morin E."/>
            <person name="San Clemente H."/>
            <person name="Chen E.C.H."/>
            <person name="De La Providencia I."/>
            <person name="Hainaut M."/>
            <person name="Kuo A."/>
            <person name="Kohler A."/>
            <person name="Murat C."/>
            <person name="Tang N."/>
            <person name="Roy S."/>
            <person name="Loubradou J."/>
            <person name="Henrissat B."/>
            <person name="Grigoriev I.V."/>
            <person name="Corradi N."/>
            <person name="Roux C."/>
            <person name="Martin F.M."/>
        </authorList>
    </citation>
    <scope>NUCLEOTIDE SEQUENCE [LARGE SCALE GENOMIC DNA]</scope>
    <source>
        <strain evidence="2 3">DAOM 227022</strain>
    </source>
</reference>
<evidence type="ECO:0000313" key="2">
    <source>
        <dbReference type="EMBL" id="RIA81192.1"/>
    </source>
</evidence>
<protein>
    <submittedName>
        <fullName evidence="2">Uncharacterized protein</fullName>
    </submittedName>
</protein>
<dbReference type="Proteomes" id="UP000265703">
    <property type="component" value="Unassembled WGS sequence"/>
</dbReference>
<organism evidence="2 3">
    <name type="scientific">Glomus cerebriforme</name>
    <dbReference type="NCBI Taxonomy" id="658196"/>
    <lineage>
        <taxon>Eukaryota</taxon>
        <taxon>Fungi</taxon>
        <taxon>Fungi incertae sedis</taxon>
        <taxon>Mucoromycota</taxon>
        <taxon>Glomeromycotina</taxon>
        <taxon>Glomeromycetes</taxon>
        <taxon>Glomerales</taxon>
        <taxon>Glomeraceae</taxon>
        <taxon>Glomus</taxon>
    </lineage>
</organism>
<comment type="caution">
    <text evidence="2">The sequence shown here is derived from an EMBL/GenBank/DDBJ whole genome shotgun (WGS) entry which is preliminary data.</text>
</comment>
<evidence type="ECO:0000313" key="3">
    <source>
        <dbReference type="Proteomes" id="UP000265703"/>
    </source>
</evidence>
<feature type="transmembrane region" description="Helical" evidence="1">
    <location>
        <begin position="24"/>
        <end position="48"/>
    </location>
</feature>
<keyword evidence="1" id="KW-0812">Transmembrane</keyword>
<dbReference type="EMBL" id="QKYT01000834">
    <property type="protein sequence ID" value="RIA81192.1"/>
    <property type="molecule type" value="Genomic_DNA"/>
</dbReference>
<accession>A0A397S6R8</accession>
<dbReference type="AlphaFoldDB" id="A0A397S6R8"/>
<gene>
    <name evidence="2" type="ORF">C1645_837393</name>
</gene>
<dbReference type="OrthoDB" id="2401620at2759"/>
<keyword evidence="3" id="KW-1185">Reference proteome</keyword>
<name>A0A397S6R8_9GLOM</name>
<evidence type="ECO:0000256" key="1">
    <source>
        <dbReference type="SAM" id="Phobius"/>
    </source>
</evidence>
<keyword evidence="1" id="KW-0472">Membrane</keyword>
<sequence length="101" mass="11330">MSILLKKFRFSDGFGSANSVDTGLIAGISFSIFILWIELILAFISIMFRDPENIKTKDTTFSGTATNNSTNETLNIELKSDFDPRSSDNPFSFFLKYIANI</sequence>
<proteinExistence type="predicted"/>
<keyword evidence="1" id="KW-1133">Transmembrane helix</keyword>